<dbReference type="InterPro" id="IPR001882">
    <property type="entry name" value="Biotin_BS"/>
</dbReference>
<proteinExistence type="predicted"/>
<evidence type="ECO:0000256" key="4">
    <source>
        <dbReference type="ARBA" id="ARBA00022741"/>
    </source>
</evidence>
<dbReference type="GO" id="GO:0016874">
    <property type="term" value="F:ligase activity"/>
    <property type="evidence" value="ECO:0007669"/>
    <property type="project" value="UniProtKB-KW"/>
</dbReference>
<dbReference type="PANTHER" id="PTHR45007:SF1">
    <property type="entry name" value="CARBOXYLASE, PUTATIVE (AFU_ORTHOLOGUE AFUA_5G07570)-RELATED"/>
    <property type="match status" value="1"/>
</dbReference>
<feature type="region of interest" description="Disordered" evidence="8">
    <location>
        <begin position="945"/>
        <end position="966"/>
    </location>
</feature>
<evidence type="ECO:0008006" key="13">
    <source>
        <dbReference type="Google" id="ProtNLM"/>
    </source>
</evidence>
<dbReference type="PROSITE" id="PS50975">
    <property type="entry name" value="ATP_GRASP"/>
    <property type="match status" value="1"/>
</dbReference>
<name>A0A8H5FA82_9AGAR</name>
<keyword evidence="3" id="KW-0677">Repeat</keyword>
<dbReference type="InterPro" id="IPR011053">
    <property type="entry name" value="Single_hybrid_motif"/>
</dbReference>
<reference evidence="11 12" key="1">
    <citation type="journal article" date="2020" name="ISME J.">
        <title>Uncovering the hidden diversity of litter-decomposition mechanisms in mushroom-forming fungi.</title>
        <authorList>
            <person name="Floudas D."/>
            <person name="Bentzer J."/>
            <person name="Ahren D."/>
            <person name="Johansson T."/>
            <person name="Persson P."/>
            <person name="Tunlid A."/>
        </authorList>
    </citation>
    <scope>NUCLEOTIDE SEQUENCE [LARGE SCALE GENOMIC DNA]</scope>
    <source>
        <strain evidence="11 12">CBS 175.51</strain>
    </source>
</reference>
<dbReference type="SUPFAM" id="SSF51246">
    <property type="entry name" value="Rudiment single hybrid motif"/>
    <property type="match status" value="1"/>
</dbReference>
<dbReference type="GO" id="GO:0005524">
    <property type="term" value="F:ATP binding"/>
    <property type="evidence" value="ECO:0007669"/>
    <property type="project" value="UniProtKB-UniRule"/>
</dbReference>
<dbReference type="InterPro" id="IPR005479">
    <property type="entry name" value="CPAse_ATP-bd"/>
</dbReference>
<dbReference type="EMBL" id="JAACJK010000121">
    <property type="protein sequence ID" value="KAF5329202.1"/>
    <property type="molecule type" value="Genomic_DNA"/>
</dbReference>
<protein>
    <recommendedName>
        <fullName evidence="13">Acetyl-CoA carboxylase</fullName>
    </recommendedName>
</protein>
<evidence type="ECO:0000256" key="1">
    <source>
        <dbReference type="ARBA" id="ARBA00001953"/>
    </source>
</evidence>
<evidence type="ECO:0000256" key="5">
    <source>
        <dbReference type="ARBA" id="ARBA00022840"/>
    </source>
</evidence>
<dbReference type="SUPFAM" id="SSF52440">
    <property type="entry name" value="PreATP-grasp domain"/>
    <property type="match status" value="1"/>
</dbReference>
<evidence type="ECO:0000256" key="7">
    <source>
        <dbReference type="PROSITE-ProRule" id="PRU00409"/>
    </source>
</evidence>
<dbReference type="OrthoDB" id="196847at2759"/>
<dbReference type="GO" id="GO:0046872">
    <property type="term" value="F:metal ion binding"/>
    <property type="evidence" value="ECO:0007669"/>
    <property type="project" value="InterPro"/>
</dbReference>
<dbReference type="InterPro" id="IPR000089">
    <property type="entry name" value="Biotin_lipoyl"/>
</dbReference>
<dbReference type="InterPro" id="IPR011990">
    <property type="entry name" value="TPR-like_helical_dom_sf"/>
</dbReference>
<dbReference type="Pfam" id="PF02786">
    <property type="entry name" value="CPSase_L_D2"/>
    <property type="match status" value="2"/>
</dbReference>
<keyword evidence="2" id="KW-0436">Ligase</keyword>
<evidence type="ECO:0000259" key="9">
    <source>
        <dbReference type="PROSITE" id="PS50975"/>
    </source>
</evidence>
<evidence type="ECO:0000256" key="8">
    <source>
        <dbReference type="SAM" id="MobiDB-lite"/>
    </source>
</evidence>
<dbReference type="SUPFAM" id="SSF51230">
    <property type="entry name" value="Single hybrid motif"/>
    <property type="match status" value="1"/>
</dbReference>
<keyword evidence="4 7" id="KW-0547">Nucleotide-binding</keyword>
<dbReference type="InterPro" id="IPR005481">
    <property type="entry name" value="BC-like_N"/>
</dbReference>
<sequence>MAPKVLVANRGEIAVRVLRSARELGWSTVAVYIDNDLSHAGYADEATRLESAADFLNVATIAGIASRTKCTHVHPGYGFLSENPSLSQALASSTPPITFIGPAPDTLRTASDKMLSRELATSLQVPVAPGERVFSAEDVRTFTHKAQFPIMIKALDGGGGRGIRVVNHPEELDEAFKRCLGESPSKQVFAEKALTGAGWKHIEVQVIGDGTGAVNHFWERECSVQRRFQKIVETAPSRLSRPIYRGLGTFEYLINAQSGDWVFLEINPRVQVEHTITEEVMDLDLVRAQLLLFTPNTTLQSLSLAAPFPAPTSFAVQLRLTAEDPSKNFQLSPGIVRSAALTWPAGRGVRIDTWLSSHPSHHFESWTVGTEFDSLLAKIIVRGSSFEEMTQKARRALGELSIGGDVKTNVAVLAGVTDHQDWMTGSIDTLWLERNASQILDLGQLALGKTSALHQGLGHADTSTPTTASTAGKAIGGGGMPIQPGSLFTLTLSPNGSSADSHLPSAKHTLMLSSIRQNAFPEMLSGTLQTSLAPTPLSFSLFQSTSASVSGSDVELADPNDLTHIAAPLTGKVVELHPALVTASTGSKEANNRRRVRRGEPLVILTVMKMENTVVAPRDGFVQRVGKGVRSGVVIGEAMQASTALLSFDGDAAGLPLTLYIASPPSSFPPTTTHDFGPNARTISNSLPYALDRLSPATSHFPEGSYGTPPNSADRYIAQVNNYYAAVNNMQNVGNANLGQNHGYISQLAPGGEQGYSSERRGDETPSVELLRVLEKNIASAAVHDSDDRFNAPRCMPETRVEVQEEILSWISEPYNDTPVAADKILWVTGPVGTGKSAVLGSIAESCKEKGHLAASFFFSPFSADRRCLIATLASQLLEHRDLRGIQEHMLSAMRHSPFVFTKNLKQQFDTLILGPLLEFRQREGLSAMTPPLILLIDGLEECGTGQPQDTSSPITSRGSPLSPARLRDDDQREILSFILHAVNNPFLPFRAVIASRPERTIRGFFGTDGKAITRELVLDNKYNPDADIARFYEMRLSVICHTSELPPDWPGMEKKQILVKYASGRFVCAAKVMRFIEGASLPSTKPGNSSRLSTPSQRLERLLNLLLSPGPLSSLDIRSILGTSRETADDLYEKGTEAWHRYETSRKDTDLTKAVGFYQQAQALRAERDMDEMIEKLHGKGVAAWSQYTVTEDKNANSQLLTEAIDFYNQALARAKGGHPFRQTILIDLIFAVLAVEPLSRQHIALVELYFTEVVERNPSKLQRDQGYAITTALGKYFEAQYKSSTDSGDFDRCVAYHRNAARLYGPTPEAQIERFLAVAELHIGRKEDAHFEKALNAYLGAKGLCRDTAEWDAMRLKISKGMYEVHKHRYLKREDKEVLESAIAECDYALSLNPPQVERIQLLSDFVRCVWVLLDAHETDAVDSGEKVKRAVSYGREILQSLSDTPDGDKIKHEMIVALANTLSSAKGGSRTQDLDEALELYNRAQVYTPKDADLLSMKAEAIWLRCEKTGDFLDLQEAVNLFVEALEETEDTLVKSNIANNIGAIYLDKANDEDVKELKQARKYYLMAAEWCDNADRDGFATLAEEIDATIKTLERED</sequence>
<dbReference type="InterPro" id="IPR011764">
    <property type="entry name" value="Biotin_carboxylation_dom"/>
</dbReference>
<dbReference type="InterPro" id="IPR016185">
    <property type="entry name" value="PreATP-grasp_dom_sf"/>
</dbReference>
<feature type="domain" description="Biotin carboxylation" evidence="10">
    <location>
        <begin position="1"/>
        <end position="437"/>
    </location>
</feature>
<organism evidence="11 12">
    <name type="scientific">Ephemerocybe angulata</name>
    <dbReference type="NCBI Taxonomy" id="980116"/>
    <lineage>
        <taxon>Eukaryota</taxon>
        <taxon>Fungi</taxon>
        <taxon>Dikarya</taxon>
        <taxon>Basidiomycota</taxon>
        <taxon>Agaricomycotina</taxon>
        <taxon>Agaricomycetes</taxon>
        <taxon>Agaricomycetidae</taxon>
        <taxon>Agaricales</taxon>
        <taxon>Agaricineae</taxon>
        <taxon>Psathyrellaceae</taxon>
        <taxon>Ephemerocybe</taxon>
    </lineage>
</organism>
<dbReference type="PROSITE" id="PS00867">
    <property type="entry name" value="CPSASE_2"/>
    <property type="match status" value="1"/>
</dbReference>
<evidence type="ECO:0000256" key="6">
    <source>
        <dbReference type="ARBA" id="ARBA00023267"/>
    </source>
</evidence>
<dbReference type="Pfam" id="PF00364">
    <property type="entry name" value="Biotin_lipoyl"/>
    <property type="match status" value="1"/>
</dbReference>
<dbReference type="Pfam" id="PF00289">
    <property type="entry name" value="Biotin_carb_N"/>
    <property type="match status" value="1"/>
</dbReference>
<comment type="caution">
    <text evidence="11">The sequence shown here is derived from an EMBL/GenBank/DDBJ whole genome shotgun (WGS) entry which is preliminary data.</text>
</comment>
<dbReference type="Pfam" id="PF02785">
    <property type="entry name" value="Biotin_carb_C"/>
    <property type="match status" value="1"/>
</dbReference>
<keyword evidence="12" id="KW-1185">Reference proteome</keyword>
<dbReference type="CDD" id="cd06850">
    <property type="entry name" value="biotinyl_domain"/>
    <property type="match status" value="1"/>
</dbReference>
<dbReference type="Gene3D" id="3.30.470.20">
    <property type="entry name" value="ATP-grasp fold, B domain"/>
    <property type="match status" value="1"/>
</dbReference>
<dbReference type="PROSITE" id="PS00188">
    <property type="entry name" value="BIOTIN"/>
    <property type="match status" value="1"/>
</dbReference>
<evidence type="ECO:0000256" key="2">
    <source>
        <dbReference type="ARBA" id="ARBA00022598"/>
    </source>
</evidence>
<dbReference type="SUPFAM" id="SSF56059">
    <property type="entry name" value="Glutathione synthetase ATP-binding domain-like"/>
    <property type="match status" value="1"/>
</dbReference>
<evidence type="ECO:0000313" key="12">
    <source>
        <dbReference type="Proteomes" id="UP000541558"/>
    </source>
</evidence>
<gene>
    <name evidence="11" type="ORF">D9611_013203</name>
</gene>
<evidence type="ECO:0000259" key="10">
    <source>
        <dbReference type="PROSITE" id="PS50979"/>
    </source>
</evidence>
<dbReference type="PANTHER" id="PTHR45007">
    <property type="entry name" value="CARBOXYLASE, PUTATIVE (AFU_ORTHOLOGUE AFUA_5G07570)-RELATED"/>
    <property type="match status" value="1"/>
</dbReference>
<evidence type="ECO:0000313" key="11">
    <source>
        <dbReference type="EMBL" id="KAF5329202.1"/>
    </source>
</evidence>
<dbReference type="InterPro" id="IPR005482">
    <property type="entry name" value="Biotin_COase_C"/>
</dbReference>
<feature type="domain" description="ATP-grasp" evidence="9">
    <location>
        <begin position="117"/>
        <end position="294"/>
    </location>
</feature>
<comment type="cofactor">
    <cofactor evidence="1">
        <name>biotin</name>
        <dbReference type="ChEBI" id="CHEBI:57586"/>
    </cofactor>
</comment>
<keyword evidence="5 7" id="KW-0067">ATP-binding</keyword>
<dbReference type="PROSITE" id="PS50979">
    <property type="entry name" value="BC"/>
    <property type="match status" value="1"/>
</dbReference>
<accession>A0A8H5FA82</accession>
<dbReference type="Pfam" id="PF24883">
    <property type="entry name" value="NPHP3_N"/>
    <property type="match status" value="1"/>
</dbReference>
<evidence type="ECO:0000256" key="3">
    <source>
        <dbReference type="ARBA" id="ARBA00022737"/>
    </source>
</evidence>
<dbReference type="Proteomes" id="UP000541558">
    <property type="component" value="Unassembled WGS sequence"/>
</dbReference>
<dbReference type="InterPro" id="IPR027417">
    <property type="entry name" value="P-loop_NTPase"/>
</dbReference>
<dbReference type="Gene3D" id="2.40.50.100">
    <property type="match status" value="1"/>
</dbReference>
<dbReference type="Gene3D" id="1.25.40.10">
    <property type="entry name" value="Tetratricopeptide repeat domain"/>
    <property type="match status" value="1"/>
</dbReference>
<dbReference type="InterPro" id="IPR011761">
    <property type="entry name" value="ATP-grasp"/>
</dbReference>
<dbReference type="SMART" id="SM00878">
    <property type="entry name" value="Biotin_carb_C"/>
    <property type="match status" value="1"/>
</dbReference>
<dbReference type="InterPro" id="IPR056884">
    <property type="entry name" value="NPHP3-like_N"/>
</dbReference>
<dbReference type="SUPFAM" id="SSF52540">
    <property type="entry name" value="P-loop containing nucleoside triphosphate hydrolases"/>
    <property type="match status" value="1"/>
</dbReference>
<keyword evidence="6" id="KW-0092">Biotin</keyword>
<dbReference type="Gene3D" id="3.40.50.300">
    <property type="entry name" value="P-loop containing nucleotide triphosphate hydrolases"/>
    <property type="match status" value="1"/>
</dbReference>
<dbReference type="InterPro" id="IPR011054">
    <property type="entry name" value="Rudment_hybrid_motif"/>
</dbReference>
<feature type="compositionally biased region" description="Polar residues" evidence="8">
    <location>
        <begin position="946"/>
        <end position="960"/>
    </location>
</feature>